<sequence length="244" mass="27495">MSEASHKKVIVIGDGHVGKTCFVAKVTENKFIPNYLPTMGVEFGVKSIRRGNHDVKLKVQTKCFLRAPDTVTITSRPSPHRQCGDIGRALEKYILRQERFNSLMPQFCRGAAVAIVMCDVTQPATLQSTKMWKQLVDKNVLQPNGQSIPAVLLINKFDLPKQRQLISVEAIQEVARECSFVRQYQISVKDSTNILEALEFVAELAERYEDEERTYLDTAALSLPTMYSEHRKRQMNCCTGGGNT</sequence>
<dbReference type="Proteomes" id="UP001174909">
    <property type="component" value="Unassembled WGS sequence"/>
</dbReference>
<dbReference type="PRINTS" id="PR00449">
    <property type="entry name" value="RASTRNSFRMNG"/>
</dbReference>
<dbReference type="InterPro" id="IPR001806">
    <property type="entry name" value="Small_GTPase"/>
</dbReference>
<dbReference type="GO" id="GO:0005525">
    <property type="term" value="F:GTP binding"/>
    <property type="evidence" value="ECO:0007669"/>
    <property type="project" value="UniProtKB-KW"/>
</dbReference>
<evidence type="ECO:0000256" key="1">
    <source>
        <dbReference type="ARBA" id="ARBA00022741"/>
    </source>
</evidence>
<protein>
    <submittedName>
        <fullName evidence="3">Ras-related protein Rab-7L1</fullName>
    </submittedName>
</protein>
<dbReference type="InterPro" id="IPR050227">
    <property type="entry name" value="Rab"/>
</dbReference>
<reference evidence="3" key="1">
    <citation type="submission" date="2023-03" db="EMBL/GenBank/DDBJ databases">
        <authorList>
            <person name="Steffen K."/>
            <person name="Cardenas P."/>
        </authorList>
    </citation>
    <scope>NUCLEOTIDE SEQUENCE</scope>
</reference>
<evidence type="ECO:0000313" key="4">
    <source>
        <dbReference type="Proteomes" id="UP001174909"/>
    </source>
</evidence>
<dbReference type="Pfam" id="PF00071">
    <property type="entry name" value="Ras"/>
    <property type="match status" value="2"/>
</dbReference>
<dbReference type="SMART" id="SM00173">
    <property type="entry name" value="RAS"/>
    <property type="match status" value="1"/>
</dbReference>
<gene>
    <name evidence="3" type="ORF">GBAR_LOCUS22939</name>
</gene>
<proteinExistence type="predicted"/>
<dbReference type="GO" id="GO:0003924">
    <property type="term" value="F:GTPase activity"/>
    <property type="evidence" value="ECO:0007669"/>
    <property type="project" value="InterPro"/>
</dbReference>
<evidence type="ECO:0000313" key="3">
    <source>
        <dbReference type="EMBL" id="CAI8041249.1"/>
    </source>
</evidence>
<dbReference type="SMART" id="SM00175">
    <property type="entry name" value="RAB"/>
    <property type="match status" value="1"/>
</dbReference>
<dbReference type="PANTHER" id="PTHR47977">
    <property type="entry name" value="RAS-RELATED PROTEIN RAB"/>
    <property type="match status" value="1"/>
</dbReference>
<keyword evidence="2" id="KW-0342">GTP-binding</keyword>
<dbReference type="SUPFAM" id="SSF52540">
    <property type="entry name" value="P-loop containing nucleoside triphosphate hydrolases"/>
    <property type="match status" value="1"/>
</dbReference>
<dbReference type="InterPro" id="IPR027417">
    <property type="entry name" value="P-loop_NTPase"/>
</dbReference>
<name>A0AA35T4T1_GEOBA</name>
<dbReference type="Gene3D" id="3.40.50.300">
    <property type="entry name" value="P-loop containing nucleotide triphosphate hydrolases"/>
    <property type="match status" value="1"/>
</dbReference>
<organism evidence="3 4">
    <name type="scientific">Geodia barretti</name>
    <name type="common">Barrett's horny sponge</name>
    <dbReference type="NCBI Taxonomy" id="519541"/>
    <lineage>
        <taxon>Eukaryota</taxon>
        <taxon>Metazoa</taxon>
        <taxon>Porifera</taxon>
        <taxon>Demospongiae</taxon>
        <taxon>Heteroscleromorpha</taxon>
        <taxon>Tetractinellida</taxon>
        <taxon>Astrophorina</taxon>
        <taxon>Geodiidae</taxon>
        <taxon>Geodia</taxon>
    </lineage>
</organism>
<keyword evidence="4" id="KW-1185">Reference proteome</keyword>
<keyword evidence="1" id="KW-0547">Nucleotide-binding</keyword>
<evidence type="ECO:0000256" key="2">
    <source>
        <dbReference type="ARBA" id="ARBA00023134"/>
    </source>
</evidence>
<comment type="caution">
    <text evidence="3">The sequence shown here is derived from an EMBL/GenBank/DDBJ whole genome shotgun (WGS) entry which is preliminary data.</text>
</comment>
<accession>A0AA35T4T1</accession>
<dbReference type="PROSITE" id="PS51419">
    <property type="entry name" value="RAB"/>
    <property type="match status" value="1"/>
</dbReference>
<dbReference type="EMBL" id="CASHTH010003176">
    <property type="protein sequence ID" value="CAI8041249.1"/>
    <property type="molecule type" value="Genomic_DNA"/>
</dbReference>
<dbReference type="AlphaFoldDB" id="A0AA35T4T1"/>
<dbReference type="SMART" id="SM00174">
    <property type="entry name" value="RHO"/>
    <property type="match status" value="1"/>
</dbReference>